<dbReference type="OrthoDB" id="5296173at2"/>
<sequence length="211" mass="23259">MASSRRCSGPGRGGSGYADRSRAGDAGAFMSVDINLLPWRDAWREKRRRRWRIMLLGALLVGVAAGYGLERHHADRFEAQQRRHALIERHAEALRSAVQAVERQEALLADLVLRRAELKSRLDKRGEVLAIFNGLASTRVAGVRYLSLERRGGLLMLVGSADSHQRIAAQLQALEASPAFEAPSLSEVVPLSQGWQFRLNLVQAGRGGRSS</sequence>
<dbReference type="PANTHER" id="PTHR40278:SF2">
    <property type="entry name" value="TYPE IV PILUS INNER MEMBRANE COMPONENT PILN"/>
    <property type="match status" value="1"/>
</dbReference>
<reference evidence="3 4" key="1">
    <citation type="submission" date="2019-08" db="EMBL/GenBank/DDBJ databases">
        <title>Draft Genome Sequence of Halomonas eurihalina Isolated from Preserved Hide-surface.</title>
        <authorList>
            <person name="Hussain S.A."/>
            <person name="Xu A."/>
            <person name="Sarker M."/>
            <person name="Sommers C."/>
        </authorList>
    </citation>
    <scope>NUCLEOTIDE SEQUENCE [LARGE SCALE GENOMIC DNA]</scope>
    <source>
        <strain evidence="3 4">MS1</strain>
    </source>
</reference>
<keyword evidence="2" id="KW-0472">Membrane</keyword>
<dbReference type="PANTHER" id="PTHR40278">
    <property type="entry name" value="DNA UTILIZATION PROTEIN HOFN"/>
    <property type="match status" value="1"/>
</dbReference>
<feature type="region of interest" description="Disordered" evidence="1">
    <location>
        <begin position="1"/>
        <end position="20"/>
    </location>
</feature>
<dbReference type="GO" id="GO:0043107">
    <property type="term" value="P:type IV pilus-dependent motility"/>
    <property type="evidence" value="ECO:0007669"/>
    <property type="project" value="TreeGrafter"/>
</dbReference>
<comment type="caution">
    <text evidence="3">The sequence shown here is derived from an EMBL/GenBank/DDBJ whole genome shotgun (WGS) entry which is preliminary data.</text>
</comment>
<accession>A0A5D9D8W6</accession>
<organism evidence="3 4">
    <name type="scientific">Halomonas eurihalina</name>
    <dbReference type="NCBI Taxonomy" id="42566"/>
    <lineage>
        <taxon>Bacteria</taxon>
        <taxon>Pseudomonadati</taxon>
        <taxon>Pseudomonadota</taxon>
        <taxon>Gammaproteobacteria</taxon>
        <taxon>Oceanospirillales</taxon>
        <taxon>Halomonadaceae</taxon>
        <taxon>Halomonas</taxon>
    </lineage>
</organism>
<keyword evidence="2" id="KW-1133">Transmembrane helix</keyword>
<dbReference type="GO" id="GO:0043683">
    <property type="term" value="P:type IV pilus assembly"/>
    <property type="evidence" value="ECO:0007669"/>
    <property type="project" value="TreeGrafter"/>
</dbReference>
<dbReference type="Pfam" id="PF05137">
    <property type="entry name" value="PilN"/>
    <property type="match status" value="1"/>
</dbReference>
<dbReference type="AlphaFoldDB" id="A0A5D9D8W6"/>
<gene>
    <name evidence="3" type="ORF">FZZ93_09920</name>
</gene>
<evidence type="ECO:0000313" key="3">
    <source>
        <dbReference type="EMBL" id="TZG39490.1"/>
    </source>
</evidence>
<evidence type="ECO:0000256" key="1">
    <source>
        <dbReference type="SAM" id="MobiDB-lite"/>
    </source>
</evidence>
<protein>
    <recommendedName>
        <fullName evidence="5">PilN domain-containing protein</fullName>
    </recommendedName>
</protein>
<dbReference type="InterPro" id="IPR052534">
    <property type="entry name" value="Extracell_DNA_Util/SecSys_Comp"/>
</dbReference>
<feature type="transmembrane region" description="Helical" evidence="2">
    <location>
        <begin position="53"/>
        <end position="69"/>
    </location>
</feature>
<proteinExistence type="predicted"/>
<name>A0A5D9D8W6_HALER</name>
<keyword evidence="4" id="KW-1185">Reference proteome</keyword>
<evidence type="ECO:0008006" key="5">
    <source>
        <dbReference type="Google" id="ProtNLM"/>
    </source>
</evidence>
<dbReference type="InterPro" id="IPR007813">
    <property type="entry name" value="PilN"/>
</dbReference>
<evidence type="ECO:0000256" key="2">
    <source>
        <dbReference type="SAM" id="Phobius"/>
    </source>
</evidence>
<dbReference type="EMBL" id="VTPU01000008">
    <property type="protein sequence ID" value="TZG39490.1"/>
    <property type="molecule type" value="Genomic_DNA"/>
</dbReference>
<dbReference type="Proteomes" id="UP000324260">
    <property type="component" value="Unassembled WGS sequence"/>
</dbReference>
<keyword evidence="2" id="KW-0812">Transmembrane</keyword>
<evidence type="ECO:0000313" key="4">
    <source>
        <dbReference type="Proteomes" id="UP000324260"/>
    </source>
</evidence>